<dbReference type="SMART" id="SM00894">
    <property type="entry name" value="Excalibur"/>
    <property type="match status" value="1"/>
</dbReference>
<dbReference type="OrthoDB" id="9800417at2"/>
<proteinExistence type="predicted"/>
<dbReference type="RefSeq" id="WP_090725986.1">
    <property type="nucleotide sequence ID" value="NZ_FOOU01000003.1"/>
</dbReference>
<dbReference type="Pfam" id="PF05901">
    <property type="entry name" value="Excalibur"/>
    <property type="match status" value="1"/>
</dbReference>
<evidence type="ECO:0000313" key="3">
    <source>
        <dbReference type="Proteomes" id="UP000198623"/>
    </source>
</evidence>
<protein>
    <submittedName>
        <fullName evidence="2">Excalibur calcium-binding domain-containing protein</fullName>
    </submittedName>
</protein>
<dbReference type="AlphaFoldDB" id="A0A1I2P8T6"/>
<keyword evidence="3" id="KW-1185">Reference proteome</keyword>
<accession>A0A1I2P8T6</accession>
<evidence type="ECO:0000313" key="2">
    <source>
        <dbReference type="EMBL" id="SFG12555.1"/>
    </source>
</evidence>
<dbReference type="EMBL" id="FOOU01000003">
    <property type="protein sequence ID" value="SFG12555.1"/>
    <property type="molecule type" value="Genomic_DNA"/>
</dbReference>
<organism evidence="2 3">
    <name type="scientific">Neptunomonas qingdaonensis</name>
    <dbReference type="NCBI Taxonomy" id="1045558"/>
    <lineage>
        <taxon>Bacteria</taxon>
        <taxon>Pseudomonadati</taxon>
        <taxon>Pseudomonadota</taxon>
        <taxon>Gammaproteobacteria</taxon>
        <taxon>Oceanospirillales</taxon>
        <taxon>Oceanospirillaceae</taxon>
        <taxon>Neptunomonas</taxon>
    </lineage>
</organism>
<dbReference type="InterPro" id="IPR008613">
    <property type="entry name" value="Excalibur_Ca-bd_domain"/>
</dbReference>
<gene>
    <name evidence="2" type="ORF">SAMN05216175_103333</name>
</gene>
<name>A0A1I2P8T6_9GAMM</name>
<sequence>MKKLLLIGLLGFGGWQYYSDNQTGTHSLPSISSFAPVTSKIQAAPQPSYTCDGREHCSQMRSYEEAVYFIRHCPNTKMDGDHDGIPCERQFGR</sequence>
<evidence type="ECO:0000259" key="1">
    <source>
        <dbReference type="SMART" id="SM00894"/>
    </source>
</evidence>
<reference evidence="3" key="1">
    <citation type="submission" date="2016-10" db="EMBL/GenBank/DDBJ databases">
        <authorList>
            <person name="Varghese N."/>
            <person name="Submissions S."/>
        </authorList>
    </citation>
    <scope>NUCLEOTIDE SEQUENCE [LARGE SCALE GENOMIC DNA]</scope>
    <source>
        <strain evidence="3">CGMCC 1.10971</strain>
    </source>
</reference>
<dbReference type="STRING" id="1045558.SAMN05216175_103333"/>
<dbReference type="Proteomes" id="UP000198623">
    <property type="component" value="Unassembled WGS sequence"/>
</dbReference>
<feature type="domain" description="Excalibur calcium-binding" evidence="1">
    <location>
        <begin position="53"/>
        <end position="88"/>
    </location>
</feature>